<evidence type="ECO:0000256" key="4">
    <source>
        <dbReference type="ARBA" id="ARBA00022801"/>
    </source>
</evidence>
<dbReference type="KEGG" id="shg:Sph21_2937"/>
<evidence type="ECO:0000256" key="8">
    <source>
        <dbReference type="ARBA" id="ARBA00023235"/>
    </source>
</evidence>
<evidence type="ECO:0000259" key="13">
    <source>
        <dbReference type="PROSITE" id="PS51192"/>
    </source>
</evidence>
<dbReference type="Pfam" id="PF00271">
    <property type="entry name" value="Helicase_C"/>
    <property type="match status" value="1"/>
</dbReference>
<dbReference type="SUPFAM" id="SSF52540">
    <property type="entry name" value="P-loop containing nucleoside triphosphate hydrolases"/>
    <property type="match status" value="1"/>
</dbReference>
<dbReference type="Gene3D" id="3.40.50.300">
    <property type="entry name" value="P-loop containing nucleotide triphosphate hydrolases"/>
    <property type="match status" value="2"/>
</dbReference>
<dbReference type="InterPro" id="IPR027417">
    <property type="entry name" value="P-loop_NTPase"/>
</dbReference>
<dbReference type="Pfam" id="PF16124">
    <property type="entry name" value="RecQ_Zn_bind"/>
    <property type="match status" value="1"/>
</dbReference>
<organism evidence="15">
    <name type="scientific">Sphingobacterium sp. (strain 21)</name>
    <dbReference type="NCBI Taxonomy" id="743722"/>
    <lineage>
        <taxon>Bacteria</taxon>
        <taxon>Pseudomonadati</taxon>
        <taxon>Bacteroidota</taxon>
        <taxon>Sphingobacteriia</taxon>
        <taxon>Sphingobacteriales</taxon>
        <taxon>Sphingobacteriaceae</taxon>
        <taxon>Sphingobacterium</taxon>
    </lineage>
</organism>
<evidence type="ECO:0000256" key="1">
    <source>
        <dbReference type="ARBA" id="ARBA00005446"/>
    </source>
</evidence>
<keyword evidence="5 15" id="KW-0347">Helicase</keyword>
<keyword evidence="7" id="KW-0238">DNA-binding</keyword>
<name>F4C1Y3_SPHS2</name>
<dbReference type="GO" id="GO:0030894">
    <property type="term" value="C:replisome"/>
    <property type="evidence" value="ECO:0007669"/>
    <property type="project" value="TreeGrafter"/>
</dbReference>
<protein>
    <recommendedName>
        <fullName evidence="11">ATP-dependent DNA helicase RecQ</fullName>
        <ecNumber evidence="10">5.6.2.4</ecNumber>
    </recommendedName>
    <alternativeName>
        <fullName evidence="12">DNA 3'-5' helicase RecQ</fullName>
    </alternativeName>
</protein>
<dbReference type="PATRIC" id="fig|743722.3.peg.3139"/>
<feature type="domain" description="Helicase ATP-binding" evidence="13">
    <location>
        <begin position="34"/>
        <end position="202"/>
    </location>
</feature>
<dbReference type="InterPro" id="IPR036388">
    <property type="entry name" value="WH-like_DNA-bd_sf"/>
</dbReference>
<dbReference type="CDD" id="cd17920">
    <property type="entry name" value="DEXHc_RecQ"/>
    <property type="match status" value="1"/>
</dbReference>
<dbReference type="SMART" id="SM00490">
    <property type="entry name" value="HELICc"/>
    <property type="match status" value="1"/>
</dbReference>
<keyword evidence="4" id="KW-0378">Hydrolase</keyword>
<dbReference type="AlphaFoldDB" id="F4C1Y3"/>
<evidence type="ECO:0000256" key="5">
    <source>
        <dbReference type="ARBA" id="ARBA00022806"/>
    </source>
</evidence>
<dbReference type="GO" id="GO:0005737">
    <property type="term" value="C:cytoplasm"/>
    <property type="evidence" value="ECO:0007669"/>
    <property type="project" value="TreeGrafter"/>
</dbReference>
<evidence type="ECO:0000256" key="10">
    <source>
        <dbReference type="ARBA" id="ARBA00034808"/>
    </source>
</evidence>
<keyword evidence="2" id="KW-0479">Metal-binding</keyword>
<evidence type="ECO:0000256" key="11">
    <source>
        <dbReference type="ARBA" id="ARBA00044535"/>
    </source>
</evidence>
<feature type="domain" description="Helicase C-terminal" evidence="14">
    <location>
        <begin position="229"/>
        <end position="375"/>
    </location>
</feature>
<evidence type="ECO:0000256" key="2">
    <source>
        <dbReference type="ARBA" id="ARBA00022723"/>
    </source>
</evidence>
<dbReference type="GO" id="GO:0046872">
    <property type="term" value="F:metal ion binding"/>
    <property type="evidence" value="ECO:0007669"/>
    <property type="project" value="UniProtKB-KW"/>
</dbReference>
<reference evidence="15" key="1">
    <citation type="submission" date="2011-03" db="EMBL/GenBank/DDBJ databases">
        <title>Complete sequence of Sphingobacterium sp. 21.</title>
        <authorList>
            <consortium name="US DOE Joint Genome Institute"/>
            <person name="Lucas S."/>
            <person name="Copeland A."/>
            <person name="Lapidus A."/>
            <person name="Cheng J.-F."/>
            <person name="Goodwin L."/>
            <person name="Pitluck S."/>
            <person name="Davenport K."/>
            <person name="Detter J.C."/>
            <person name="Han C."/>
            <person name="Tapia R."/>
            <person name="Land M."/>
            <person name="Hauser L."/>
            <person name="Kyrpides N."/>
            <person name="Ivanova N."/>
            <person name="Ovchinnikova G."/>
            <person name="Pagani I."/>
            <person name="Siebers A.K."/>
            <person name="Allgaier M."/>
            <person name="Thelen M.P."/>
            <person name="Hugenholtz P."/>
            <person name="Woyke T."/>
        </authorList>
    </citation>
    <scope>NUCLEOTIDE SEQUENCE</scope>
    <source>
        <strain evidence="15">21</strain>
    </source>
</reference>
<gene>
    <name evidence="15" type="ordered locus">Sph21_2937</name>
</gene>
<dbReference type="InterPro" id="IPR004589">
    <property type="entry name" value="DNA_helicase_ATP-dep_RecQ"/>
</dbReference>
<dbReference type="PANTHER" id="PTHR13710:SF105">
    <property type="entry name" value="ATP-DEPENDENT DNA HELICASE Q1"/>
    <property type="match status" value="1"/>
</dbReference>
<accession>F4C1Y3</accession>
<evidence type="ECO:0000256" key="9">
    <source>
        <dbReference type="ARBA" id="ARBA00034617"/>
    </source>
</evidence>
<dbReference type="GO" id="GO:0016787">
    <property type="term" value="F:hydrolase activity"/>
    <property type="evidence" value="ECO:0007669"/>
    <property type="project" value="UniProtKB-KW"/>
</dbReference>
<evidence type="ECO:0000256" key="7">
    <source>
        <dbReference type="ARBA" id="ARBA00023125"/>
    </source>
</evidence>
<dbReference type="Pfam" id="PF00270">
    <property type="entry name" value="DEAD"/>
    <property type="match status" value="1"/>
</dbReference>
<dbReference type="eggNOG" id="COG0514">
    <property type="taxonomic scope" value="Bacteria"/>
</dbReference>
<dbReference type="InterPro" id="IPR014001">
    <property type="entry name" value="Helicase_ATP-bd"/>
</dbReference>
<dbReference type="GO" id="GO:0003677">
    <property type="term" value="F:DNA binding"/>
    <property type="evidence" value="ECO:0007669"/>
    <property type="project" value="UniProtKB-KW"/>
</dbReference>
<dbReference type="GO" id="GO:0006310">
    <property type="term" value="P:DNA recombination"/>
    <property type="evidence" value="ECO:0007669"/>
    <property type="project" value="InterPro"/>
</dbReference>
<dbReference type="GO" id="GO:0009378">
    <property type="term" value="F:four-way junction helicase activity"/>
    <property type="evidence" value="ECO:0007669"/>
    <property type="project" value="TreeGrafter"/>
</dbReference>
<dbReference type="EC" id="5.6.2.4" evidence="10"/>
<dbReference type="GO" id="GO:0006281">
    <property type="term" value="P:DNA repair"/>
    <property type="evidence" value="ECO:0007669"/>
    <property type="project" value="TreeGrafter"/>
</dbReference>
<dbReference type="GO" id="GO:0043138">
    <property type="term" value="F:3'-5' DNA helicase activity"/>
    <property type="evidence" value="ECO:0007669"/>
    <property type="project" value="UniProtKB-EC"/>
</dbReference>
<dbReference type="PROSITE" id="PS51194">
    <property type="entry name" value="HELICASE_CTER"/>
    <property type="match status" value="1"/>
</dbReference>
<dbReference type="SMART" id="SM00487">
    <property type="entry name" value="DEXDc"/>
    <property type="match status" value="1"/>
</dbReference>
<proteinExistence type="inferred from homology"/>
<evidence type="ECO:0000313" key="15">
    <source>
        <dbReference type="EMBL" id="ADZ79483.1"/>
    </source>
</evidence>
<dbReference type="PANTHER" id="PTHR13710">
    <property type="entry name" value="DNA HELICASE RECQ FAMILY MEMBER"/>
    <property type="match status" value="1"/>
</dbReference>
<dbReference type="InterPro" id="IPR032284">
    <property type="entry name" value="RecQ_Zn-bd"/>
</dbReference>
<dbReference type="PROSITE" id="PS51192">
    <property type="entry name" value="HELICASE_ATP_BIND_1"/>
    <property type="match status" value="1"/>
</dbReference>
<dbReference type="HOGENOM" id="CLU_001103_9_7_10"/>
<comment type="similarity">
    <text evidence="1">Belongs to the helicase family. RecQ subfamily.</text>
</comment>
<evidence type="ECO:0000256" key="12">
    <source>
        <dbReference type="ARBA" id="ARBA00044550"/>
    </source>
</evidence>
<dbReference type="FunFam" id="3.40.50.300:FF:001389">
    <property type="entry name" value="ATP-dependent DNA helicase RecQ"/>
    <property type="match status" value="1"/>
</dbReference>
<keyword evidence="8" id="KW-0413">Isomerase</keyword>
<evidence type="ECO:0000259" key="14">
    <source>
        <dbReference type="PROSITE" id="PS51194"/>
    </source>
</evidence>
<dbReference type="Gene3D" id="1.10.10.10">
    <property type="entry name" value="Winged helix-like DNA-binding domain superfamily/Winged helix DNA-binding domain"/>
    <property type="match status" value="1"/>
</dbReference>
<dbReference type="GO" id="GO:0043590">
    <property type="term" value="C:bacterial nucleoid"/>
    <property type="evidence" value="ECO:0007669"/>
    <property type="project" value="TreeGrafter"/>
</dbReference>
<comment type="catalytic activity">
    <reaction evidence="9">
        <text>Couples ATP hydrolysis with the unwinding of duplex DNA by translocating in the 3'-5' direction.</text>
        <dbReference type="EC" id="5.6.2.4"/>
    </reaction>
</comment>
<dbReference type="STRING" id="743722.Sph21_2937"/>
<keyword evidence="3" id="KW-0547">Nucleotide-binding</keyword>
<dbReference type="InterPro" id="IPR011545">
    <property type="entry name" value="DEAD/DEAH_box_helicase_dom"/>
</dbReference>
<evidence type="ECO:0000256" key="3">
    <source>
        <dbReference type="ARBA" id="ARBA00022741"/>
    </source>
</evidence>
<evidence type="ECO:0000256" key="6">
    <source>
        <dbReference type="ARBA" id="ARBA00022840"/>
    </source>
</evidence>
<keyword evidence="6" id="KW-0067">ATP-binding</keyword>
<sequence length="643" mass="74043">MFGALNSLNAMSIHEILERYWGYSRFRPLQEEVINHVLAGHDALALMPTGGGKSLCFQVPALAMKGICIVVTPLIALMKDQVENLKARNIKAVAIFAGMTKREVDIALDNCVYGDIKFLYLSPERLMNELVKERLRYMPVNLFAIDEAHCISQWGYDFRPPYLHLSELRELHPQVPFLALTATATPKVVNDIQEKLKFRKTTDQAVFVKSFSRENLAYMVIAENHKTGRLVKIIKKIKGSGIVYVRNRRETQEITRFLLMENIKADFYHAGLSTPERSKKQEAWKQNQTQVIVATNAFGMGIDKPDVRFVIHMDIPDTLEAYFQEAGRAGRDGKKAYAVLLYNEEDKERLIRNFELSFPTTKEITQIYYHLGNYFQLAYGAGQYLCFDFDIGTFCKRYQLEPLKVISALKFLERDEWLAVTENVYLPSRFRFEVGSQDLYSFQVAHANLDGFIKVMLRAYGGAFDYYVSFREADLARKAGLSLHETINHLKQLEQYQIISYLSQTDKPQIQFLQPRSDSQHLHIDKKHIDERKKIGEEQLQSVLNFLQLDACRSQQLLAYFGEKNMELCGICDYCLKRQKKAREEEIEDLMVAEIIDLLSTNHLTLDALVDGLKTGDENDRITCIRNLVDGGKIKFNSGKYYL</sequence>
<dbReference type="GO" id="GO:0005524">
    <property type="term" value="F:ATP binding"/>
    <property type="evidence" value="ECO:0007669"/>
    <property type="project" value="UniProtKB-KW"/>
</dbReference>
<dbReference type="NCBIfam" id="TIGR00614">
    <property type="entry name" value="recQ_fam"/>
    <property type="match status" value="1"/>
</dbReference>
<dbReference type="EMBL" id="CP002584">
    <property type="protein sequence ID" value="ADZ79483.1"/>
    <property type="molecule type" value="Genomic_DNA"/>
</dbReference>
<dbReference type="InterPro" id="IPR001650">
    <property type="entry name" value="Helicase_C-like"/>
</dbReference>